<dbReference type="EMBL" id="CM012453">
    <property type="protein sequence ID" value="RVE61311.1"/>
    <property type="molecule type" value="Genomic_DNA"/>
</dbReference>
<dbReference type="SMART" id="SM00355">
    <property type="entry name" value="ZnF_C2H2"/>
    <property type="match status" value="3"/>
</dbReference>
<evidence type="ECO:0000256" key="9">
    <source>
        <dbReference type="ARBA" id="ARBA00023242"/>
    </source>
</evidence>
<evidence type="ECO:0000313" key="12">
    <source>
        <dbReference type="EMBL" id="RVE61311.1"/>
    </source>
</evidence>
<keyword evidence="7" id="KW-0238">DNA-binding</keyword>
<keyword evidence="2" id="KW-0479">Metal-binding</keyword>
<evidence type="ECO:0000256" key="2">
    <source>
        <dbReference type="ARBA" id="ARBA00022723"/>
    </source>
</evidence>
<dbReference type="SUPFAM" id="SSF57667">
    <property type="entry name" value="beta-beta-alpha zinc fingers"/>
    <property type="match status" value="2"/>
</dbReference>
<feature type="domain" description="C2H2-type" evidence="11">
    <location>
        <begin position="107"/>
        <end position="134"/>
    </location>
</feature>
<keyword evidence="8" id="KW-0804">Transcription</keyword>
<evidence type="ECO:0000256" key="10">
    <source>
        <dbReference type="PROSITE-ProRule" id="PRU00042"/>
    </source>
</evidence>
<dbReference type="Proteomes" id="UP000283210">
    <property type="component" value="Chromosome 17"/>
</dbReference>
<evidence type="ECO:0000256" key="3">
    <source>
        <dbReference type="ARBA" id="ARBA00022737"/>
    </source>
</evidence>
<reference evidence="12 13" key="1">
    <citation type="submission" date="2018-11" db="EMBL/GenBank/DDBJ databases">
        <authorList>
            <person name="Lopez-Roques C."/>
            <person name="Donnadieu C."/>
            <person name="Bouchez O."/>
            <person name="Klopp C."/>
            <person name="Cabau C."/>
            <person name="Zahm M."/>
        </authorList>
    </citation>
    <scope>NUCLEOTIDE SEQUENCE [LARGE SCALE GENOMIC DNA]</scope>
    <source>
        <strain evidence="12">RS831</strain>
        <tissue evidence="12">Whole body</tissue>
    </source>
</reference>
<dbReference type="GO" id="GO:0000978">
    <property type="term" value="F:RNA polymerase II cis-regulatory region sequence-specific DNA binding"/>
    <property type="evidence" value="ECO:0007669"/>
    <property type="project" value="TreeGrafter"/>
</dbReference>
<dbReference type="InterPro" id="IPR036236">
    <property type="entry name" value="Znf_C2H2_sf"/>
</dbReference>
<evidence type="ECO:0000256" key="1">
    <source>
        <dbReference type="ARBA" id="ARBA00004123"/>
    </source>
</evidence>
<keyword evidence="5" id="KW-0862">Zinc</keyword>
<dbReference type="GO" id="GO:0008270">
    <property type="term" value="F:zinc ion binding"/>
    <property type="evidence" value="ECO:0007669"/>
    <property type="project" value="UniProtKB-KW"/>
</dbReference>
<name>A0A437CGD4_ORYJA</name>
<dbReference type="PANTHER" id="PTHR24384:SF189">
    <property type="entry name" value="C2H2-TYPE DOMAIN-CONTAINING PROTEIN-RELATED"/>
    <property type="match status" value="1"/>
</dbReference>
<evidence type="ECO:0000256" key="5">
    <source>
        <dbReference type="ARBA" id="ARBA00022833"/>
    </source>
</evidence>
<evidence type="ECO:0000256" key="7">
    <source>
        <dbReference type="ARBA" id="ARBA00023125"/>
    </source>
</evidence>
<reference evidence="12 13" key="2">
    <citation type="submission" date="2019-01" db="EMBL/GenBank/DDBJ databases">
        <title>A chromosome length genome reference of the Java medaka (oryzias javanicus).</title>
        <authorList>
            <person name="Herpin A."/>
            <person name="Takehana Y."/>
            <person name="Naruse K."/>
            <person name="Ansai S."/>
            <person name="Kawaguchi M."/>
        </authorList>
    </citation>
    <scope>NUCLEOTIDE SEQUENCE [LARGE SCALE GENOMIC DNA]</scope>
    <source>
        <strain evidence="12">RS831</strain>
        <tissue evidence="12">Whole body</tissue>
    </source>
</reference>
<dbReference type="OrthoDB" id="9411774at2759"/>
<comment type="subcellular location">
    <subcellularLocation>
        <location evidence="1">Nucleus</location>
    </subcellularLocation>
</comment>
<dbReference type="GO" id="GO:0005634">
    <property type="term" value="C:nucleus"/>
    <property type="evidence" value="ECO:0007669"/>
    <property type="project" value="UniProtKB-SubCell"/>
</dbReference>
<keyword evidence="4 10" id="KW-0863">Zinc-finger</keyword>
<sequence>MEAYCDSPDIFEGPDCIQIKPEPDEDMEICSYPFLKKLSIKLTDCKSWLEGRDFLSLDDHPQLCEPLQEPHTNTGRKMIFCPKCEKGFYKKSHLEAHLHIHQGQKTNECWHCGKTYPTLISLVVHQQIHERSEPGPSTQLDHTGERPHACSCGKTFKTKGVLRHHLKRFKHHQDAASLLPQDPAL</sequence>
<evidence type="ECO:0000256" key="6">
    <source>
        <dbReference type="ARBA" id="ARBA00023015"/>
    </source>
</evidence>
<protein>
    <recommendedName>
        <fullName evidence="11">C2H2-type domain-containing protein</fullName>
    </recommendedName>
</protein>
<keyword evidence="3" id="KW-0677">Repeat</keyword>
<gene>
    <name evidence="12" type="ORF">OJAV_G00169370</name>
</gene>
<proteinExistence type="predicted"/>
<evidence type="ECO:0000313" key="13">
    <source>
        <dbReference type="Proteomes" id="UP000283210"/>
    </source>
</evidence>
<dbReference type="PROSITE" id="PS00028">
    <property type="entry name" value="ZINC_FINGER_C2H2_1"/>
    <property type="match status" value="2"/>
</dbReference>
<keyword evidence="13" id="KW-1185">Reference proteome</keyword>
<organism evidence="12 13">
    <name type="scientific">Oryzias javanicus</name>
    <name type="common">Javanese ricefish</name>
    <name type="synonym">Aplocheilus javanicus</name>
    <dbReference type="NCBI Taxonomy" id="123683"/>
    <lineage>
        <taxon>Eukaryota</taxon>
        <taxon>Metazoa</taxon>
        <taxon>Chordata</taxon>
        <taxon>Craniata</taxon>
        <taxon>Vertebrata</taxon>
        <taxon>Euteleostomi</taxon>
        <taxon>Actinopterygii</taxon>
        <taxon>Neopterygii</taxon>
        <taxon>Teleostei</taxon>
        <taxon>Neoteleostei</taxon>
        <taxon>Acanthomorphata</taxon>
        <taxon>Ovalentaria</taxon>
        <taxon>Atherinomorphae</taxon>
        <taxon>Beloniformes</taxon>
        <taxon>Adrianichthyidae</taxon>
        <taxon>Oryziinae</taxon>
        <taxon>Oryzias</taxon>
    </lineage>
</organism>
<dbReference type="InterPro" id="IPR050752">
    <property type="entry name" value="C2H2-ZF_domain"/>
</dbReference>
<keyword evidence="6" id="KW-0805">Transcription regulation</keyword>
<accession>A0A437CGD4</accession>
<dbReference type="InterPro" id="IPR013087">
    <property type="entry name" value="Znf_C2H2_type"/>
</dbReference>
<dbReference type="GO" id="GO:0000981">
    <property type="term" value="F:DNA-binding transcription factor activity, RNA polymerase II-specific"/>
    <property type="evidence" value="ECO:0007669"/>
    <property type="project" value="TreeGrafter"/>
</dbReference>
<feature type="domain" description="C2H2-type" evidence="11">
    <location>
        <begin position="79"/>
        <end position="106"/>
    </location>
</feature>
<dbReference type="PANTHER" id="PTHR24384">
    <property type="entry name" value="FINGER PUTATIVE TRANSCRIPTION FACTOR FAMILY-RELATED"/>
    <property type="match status" value="1"/>
</dbReference>
<evidence type="ECO:0000256" key="4">
    <source>
        <dbReference type="ARBA" id="ARBA00022771"/>
    </source>
</evidence>
<dbReference type="PROSITE" id="PS50157">
    <property type="entry name" value="ZINC_FINGER_C2H2_2"/>
    <property type="match status" value="2"/>
</dbReference>
<evidence type="ECO:0000256" key="8">
    <source>
        <dbReference type="ARBA" id="ARBA00023163"/>
    </source>
</evidence>
<dbReference type="Gene3D" id="3.30.160.60">
    <property type="entry name" value="Classic Zinc Finger"/>
    <property type="match status" value="3"/>
</dbReference>
<evidence type="ECO:0000259" key="11">
    <source>
        <dbReference type="PROSITE" id="PS50157"/>
    </source>
</evidence>
<dbReference type="Pfam" id="PF00096">
    <property type="entry name" value="zf-C2H2"/>
    <property type="match status" value="2"/>
</dbReference>
<dbReference type="AlphaFoldDB" id="A0A437CGD4"/>
<keyword evidence="9" id="KW-0539">Nucleus</keyword>